<dbReference type="Proteomes" id="UP001642409">
    <property type="component" value="Unassembled WGS sequence"/>
</dbReference>
<protein>
    <submittedName>
        <fullName evidence="3">Hypothetical_protein</fullName>
    </submittedName>
</protein>
<accession>A0AA86TI36</accession>
<dbReference type="AlphaFoldDB" id="A0AA86TI36"/>
<organism evidence="1">
    <name type="scientific">Hexamita inflata</name>
    <dbReference type="NCBI Taxonomy" id="28002"/>
    <lineage>
        <taxon>Eukaryota</taxon>
        <taxon>Metamonada</taxon>
        <taxon>Diplomonadida</taxon>
        <taxon>Hexamitidae</taxon>
        <taxon>Hexamitinae</taxon>
        <taxon>Hexamita</taxon>
    </lineage>
</organism>
<dbReference type="EMBL" id="CAXDID020000119">
    <property type="protein sequence ID" value="CAL6031098.1"/>
    <property type="molecule type" value="Genomic_DNA"/>
</dbReference>
<sequence>MRKQIKQIQRNFALRGPICDIIEGKEDVIDIPMLKYEQINVSTESSDSSSVEVFWNELNRRQVSLKLIKENTKTQLRVVQNVNIETYDDYYEASKEQYDLFDDINFI</sequence>
<name>A0AA86TI36_9EUKA</name>
<dbReference type="EMBL" id="CATOUU010000075">
    <property type="protein sequence ID" value="CAI9915523.1"/>
    <property type="molecule type" value="Genomic_DNA"/>
</dbReference>
<reference evidence="3 5" key="2">
    <citation type="submission" date="2024-07" db="EMBL/GenBank/DDBJ databases">
        <authorList>
            <person name="Akdeniz Z."/>
        </authorList>
    </citation>
    <scope>NUCLEOTIDE SEQUENCE [LARGE SCALE GENOMIC DNA]</scope>
</reference>
<dbReference type="EMBL" id="CATOUU010000033">
    <property type="protein sequence ID" value="CAI9913768.1"/>
    <property type="molecule type" value="Genomic_DNA"/>
</dbReference>
<evidence type="ECO:0000313" key="4">
    <source>
        <dbReference type="EMBL" id="CAL6113717.1"/>
    </source>
</evidence>
<reference evidence="1" key="1">
    <citation type="submission" date="2023-06" db="EMBL/GenBank/DDBJ databases">
        <authorList>
            <person name="Kurt Z."/>
        </authorList>
    </citation>
    <scope>NUCLEOTIDE SEQUENCE</scope>
</reference>
<evidence type="ECO:0000313" key="3">
    <source>
        <dbReference type="EMBL" id="CAL6031098.1"/>
    </source>
</evidence>
<evidence type="ECO:0000313" key="5">
    <source>
        <dbReference type="Proteomes" id="UP001642409"/>
    </source>
</evidence>
<comment type="caution">
    <text evidence="1">The sequence shown here is derived from an EMBL/GenBank/DDBJ whole genome shotgun (WGS) entry which is preliminary data.</text>
</comment>
<proteinExistence type="predicted"/>
<evidence type="ECO:0000313" key="1">
    <source>
        <dbReference type="EMBL" id="CAI9913768.1"/>
    </source>
</evidence>
<dbReference type="EMBL" id="CAXDID020000773">
    <property type="protein sequence ID" value="CAL6113717.1"/>
    <property type="molecule type" value="Genomic_DNA"/>
</dbReference>
<gene>
    <name evidence="1" type="ORF">HINF_LOCUS1413</name>
    <name evidence="2" type="ORF">HINF_LOCUS3168</name>
    <name evidence="3" type="ORF">HINF_LOCUS33838</name>
    <name evidence="4" type="ORF">HINF_LOCUS77639</name>
</gene>
<keyword evidence="5" id="KW-1185">Reference proteome</keyword>
<evidence type="ECO:0000313" key="2">
    <source>
        <dbReference type="EMBL" id="CAI9915523.1"/>
    </source>
</evidence>